<evidence type="ECO:0000313" key="6">
    <source>
        <dbReference type="Proteomes" id="UP001634007"/>
    </source>
</evidence>
<dbReference type="PANTHER" id="PTHR31471">
    <property type="entry name" value="OS02G0116800 PROTEIN"/>
    <property type="match status" value="1"/>
</dbReference>
<feature type="compositionally biased region" description="Low complexity" evidence="3">
    <location>
        <begin position="98"/>
        <end position="108"/>
    </location>
</feature>
<sequence length="512" mass="57378">MDLAAPKWYYRQDPSEYSSHRASMDYGRSSSNNPFVDVDTSFPDPLCKLNLRETSEFVKSFPVVGTMSRNNSSSNSSSNRTEVEGILEVSAQRRRDGVSSVTSRRTDTTATLLQAPSTPGRPVFGFSVGKNLSRRSFPSKWDDAEKWLMSSSSCHGSPAHALKPLEPPRISRHCDGFRHSNSNVEVFAEKSRVTEEVVSVVSQFQGSQSLGHEIPAGALNGVSPASADVLLKDKFTDDVDTILPKFRCTDPSREGFLFRNSAGENMKDAGTEVHHRDAGTEMTPLGSSTNSRCPTPYKVSSPPRHNTPADRSGPLGMDTCHNNNGGITAIDMNQLKECHLAKLQLGTQYDSIASIWSSREEEEEDISKSLRHFETNNANGFQKFGVSESRTGAASWEDEEKMKCCLRYQREEAKIQAWLNLESAKAEAQSRKLEVKIQKMRSNLEEKLMKRMANVHRKAEEWREQARQQHSDQIQKATEQTKKIIDHHHHHRQDSHFSGYASCGCFPCTSYH</sequence>
<evidence type="ECO:0000256" key="1">
    <source>
        <dbReference type="ARBA" id="ARBA00005711"/>
    </source>
</evidence>
<evidence type="ECO:0000256" key="3">
    <source>
        <dbReference type="SAM" id="MobiDB-lite"/>
    </source>
</evidence>
<keyword evidence="2" id="KW-0175">Coiled coil</keyword>
<dbReference type="Pfam" id="PF03763">
    <property type="entry name" value="Remorin_C"/>
    <property type="match status" value="1"/>
</dbReference>
<accession>A0ABD3JIH4</accession>
<keyword evidence="6" id="KW-1185">Reference proteome</keyword>
<proteinExistence type="inferred from homology"/>
<dbReference type="PANTHER" id="PTHR31471:SF3">
    <property type="entry name" value="OS11G0616300 PROTEIN"/>
    <property type="match status" value="1"/>
</dbReference>
<comment type="caution">
    <text evidence="5">The sequence shown here is derived from an EMBL/GenBank/DDBJ whole genome shotgun (WGS) entry which is preliminary data.</text>
</comment>
<feature type="coiled-coil region" evidence="2">
    <location>
        <begin position="423"/>
        <end position="465"/>
    </location>
</feature>
<feature type="region of interest" description="Disordered" evidence="3">
    <location>
        <begin position="280"/>
        <end position="316"/>
    </location>
</feature>
<dbReference type="Proteomes" id="UP001634007">
    <property type="component" value="Unassembled WGS sequence"/>
</dbReference>
<feature type="region of interest" description="Disordered" evidence="3">
    <location>
        <begin position="68"/>
        <end position="108"/>
    </location>
</feature>
<protein>
    <recommendedName>
        <fullName evidence="4">Remorin C-terminal domain-containing protein</fullName>
    </recommendedName>
</protein>
<reference evidence="5 6" key="1">
    <citation type="submission" date="2024-11" db="EMBL/GenBank/DDBJ databases">
        <title>Chromosome-level genome assembly of Eucalyptus globulus Labill. provides insights into its genome evolution.</title>
        <authorList>
            <person name="Li X."/>
        </authorList>
    </citation>
    <scope>NUCLEOTIDE SEQUENCE [LARGE SCALE GENOMIC DNA]</scope>
    <source>
        <strain evidence="5">CL2024</strain>
        <tissue evidence="5">Fresh tender leaves</tissue>
    </source>
</reference>
<dbReference type="AlphaFoldDB" id="A0ABD3JIH4"/>
<comment type="similarity">
    <text evidence="1">Belongs to the remorin family.</text>
</comment>
<feature type="domain" description="Remorin C-terminal" evidence="4">
    <location>
        <begin position="389"/>
        <end position="489"/>
    </location>
</feature>
<dbReference type="EMBL" id="JBJKBG010000009">
    <property type="protein sequence ID" value="KAL3723555.1"/>
    <property type="molecule type" value="Genomic_DNA"/>
</dbReference>
<feature type="compositionally biased region" description="Low complexity" evidence="3">
    <location>
        <begin position="68"/>
        <end position="80"/>
    </location>
</feature>
<gene>
    <name evidence="5" type="ORF">ACJRO7_035690</name>
</gene>
<organism evidence="5 6">
    <name type="scientific">Eucalyptus globulus</name>
    <name type="common">Tasmanian blue gum</name>
    <dbReference type="NCBI Taxonomy" id="34317"/>
    <lineage>
        <taxon>Eukaryota</taxon>
        <taxon>Viridiplantae</taxon>
        <taxon>Streptophyta</taxon>
        <taxon>Embryophyta</taxon>
        <taxon>Tracheophyta</taxon>
        <taxon>Spermatophyta</taxon>
        <taxon>Magnoliopsida</taxon>
        <taxon>eudicotyledons</taxon>
        <taxon>Gunneridae</taxon>
        <taxon>Pentapetalae</taxon>
        <taxon>rosids</taxon>
        <taxon>malvids</taxon>
        <taxon>Myrtales</taxon>
        <taxon>Myrtaceae</taxon>
        <taxon>Myrtoideae</taxon>
        <taxon>Eucalypteae</taxon>
        <taxon>Eucalyptus</taxon>
    </lineage>
</organism>
<evidence type="ECO:0000313" key="5">
    <source>
        <dbReference type="EMBL" id="KAL3723555.1"/>
    </source>
</evidence>
<evidence type="ECO:0000256" key="2">
    <source>
        <dbReference type="SAM" id="Coils"/>
    </source>
</evidence>
<dbReference type="InterPro" id="IPR005516">
    <property type="entry name" value="Remorin_C"/>
</dbReference>
<evidence type="ECO:0000259" key="4">
    <source>
        <dbReference type="Pfam" id="PF03763"/>
    </source>
</evidence>
<name>A0ABD3JIH4_EUCGL</name>